<name>A0A5P6PES1_9BRAD</name>
<organism evidence="2 3">
    <name type="scientific">Bradyrhizobium betae</name>
    <dbReference type="NCBI Taxonomy" id="244734"/>
    <lineage>
        <taxon>Bacteria</taxon>
        <taxon>Pseudomonadati</taxon>
        <taxon>Pseudomonadota</taxon>
        <taxon>Alphaproteobacteria</taxon>
        <taxon>Hyphomicrobiales</taxon>
        <taxon>Nitrobacteraceae</taxon>
        <taxon>Bradyrhizobium</taxon>
    </lineage>
</organism>
<reference evidence="3" key="1">
    <citation type="submission" date="2019-10" db="EMBL/GenBank/DDBJ databases">
        <title>Complete Genome Sequence of Bradyrhizobium betae type strain PL7HG1T.</title>
        <authorList>
            <person name="Bromfield E.S.P."/>
            <person name="Cloutier S."/>
        </authorList>
    </citation>
    <scope>NUCLEOTIDE SEQUENCE [LARGE SCALE GENOMIC DNA]</scope>
    <source>
        <strain evidence="3">PL7HG1</strain>
    </source>
</reference>
<keyword evidence="1" id="KW-0472">Membrane</keyword>
<dbReference type="InterPro" id="IPR032690">
    <property type="entry name" value="CarS"/>
</dbReference>
<evidence type="ECO:0000256" key="1">
    <source>
        <dbReference type="SAM" id="Phobius"/>
    </source>
</evidence>
<keyword evidence="1" id="KW-0812">Transmembrane</keyword>
<dbReference type="Proteomes" id="UP000325641">
    <property type="component" value="Chromosome"/>
</dbReference>
<dbReference type="Pfam" id="PF01864">
    <property type="entry name" value="CarS-like"/>
    <property type="match status" value="1"/>
</dbReference>
<accession>A0A5P6PES1</accession>
<evidence type="ECO:0000313" key="2">
    <source>
        <dbReference type="EMBL" id="QFI76852.1"/>
    </source>
</evidence>
<dbReference type="EMBL" id="CP044543">
    <property type="protein sequence ID" value="QFI76852.1"/>
    <property type="molecule type" value="Genomic_DNA"/>
</dbReference>
<dbReference type="AlphaFoldDB" id="A0A5P6PES1"/>
<keyword evidence="1" id="KW-1133">Transmembrane helix</keyword>
<gene>
    <name evidence="2" type="ORF">F8237_33325</name>
</gene>
<proteinExistence type="predicted"/>
<dbReference type="RefSeq" id="WP_151650257.1">
    <property type="nucleotide sequence ID" value="NZ_CP044543.1"/>
</dbReference>
<sequence>MSVVPILQTLLLLTLANGAPVVAKKVFGSRFALPLDAGALLFDGHPVFGTSKTIRGIVASVVVTTIGAALLGLPYELGALVAIVAMAGDLFSSFLKRRLNLPSSSQAMGLDQVPESLFPLLACREMLLLSYADIFVAVWIFFVGELAISRILYMLRIRDQPY</sequence>
<dbReference type="KEGG" id="bbet:F8237_33325"/>
<dbReference type="PANTHER" id="PTHR39650:SF1">
    <property type="entry name" value="CDP-ARCHAEOL SYNTHASE"/>
    <property type="match status" value="1"/>
</dbReference>
<feature type="transmembrane region" description="Helical" evidence="1">
    <location>
        <begin position="134"/>
        <end position="153"/>
    </location>
</feature>
<evidence type="ECO:0000313" key="3">
    <source>
        <dbReference type="Proteomes" id="UP000325641"/>
    </source>
</evidence>
<dbReference type="PANTHER" id="PTHR39650">
    <property type="entry name" value="CDP-ARCHAEOL SYNTHASE"/>
    <property type="match status" value="1"/>
</dbReference>
<dbReference type="OrthoDB" id="8850121at2"/>
<protein>
    <submittedName>
        <fullName evidence="2">CDP-archaeol synthase</fullName>
    </submittedName>
</protein>